<evidence type="ECO:0000313" key="2">
    <source>
        <dbReference type="EMBL" id="TQN33421.1"/>
    </source>
</evidence>
<reference evidence="2 3" key="1">
    <citation type="submission" date="2019-06" db="EMBL/GenBank/DDBJ databases">
        <title>Sequencing the genomes of 1000 actinobacteria strains.</title>
        <authorList>
            <person name="Klenk H.-P."/>
        </authorList>
    </citation>
    <scope>NUCLEOTIDE SEQUENCE [LARGE SCALE GENOMIC DNA]</scope>
    <source>
        <strain evidence="2 3">DSM 45015</strain>
    </source>
</reference>
<proteinExistence type="predicted"/>
<feature type="compositionally biased region" description="Polar residues" evidence="1">
    <location>
        <begin position="1"/>
        <end position="12"/>
    </location>
</feature>
<organism evidence="2 3">
    <name type="scientific">Haloactinospora alba</name>
    <dbReference type="NCBI Taxonomy" id="405555"/>
    <lineage>
        <taxon>Bacteria</taxon>
        <taxon>Bacillati</taxon>
        <taxon>Actinomycetota</taxon>
        <taxon>Actinomycetes</taxon>
        <taxon>Streptosporangiales</taxon>
        <taxon>Nocardiopsidaceae</taxon>
        <taxon>Haloactinospora</taxon>
    </lineage>
</organism>
<keyword evidence="3" id="KW-1185">Reference proteome</keyword>
<sequence>MFATSVLATESESGLPHAFRHDGRQHAAPLLSAPFRGPSAALLPCIPHTAHPLAPGSARIGERAGTTPTGVRGSNEKELA</sequence>
<feature type="region of interest" description="Disordered" evidence="1">
    <location>
        <begin position="53"/>
        <end position="80"/>
    </location>
</feature>
<dbReference type="Proteomes" id="UP000317422">
    <property type="component" value="Unassembled WGS sequence"/>
</dbReference>
<evidence type="ECO:0000313" key="3">
    <source>
        <dbReference type="Proteomes" id="UP000317422"/>
    </source>
</evidence>
<accession>A0A543NNK9</accession>
<dbReference type="EMBL" id="VFQC01000001">
    <property type="protein sequence ID" value="TQN33421.1"/>
    <property type="molecule type" value="Genomic_DNA"/>
</dbReference>
<gene>
    <name evidence="2" type="ORF">FHX37_3437</name>
</gene>
<protein>
    <submittedName>
        <fullName evidence="2">Uncharacterized protein</fullName>
    </submittedName>
</protein>
<dbReference type="AlphaFoldDB" id="A0A543NNK9"/>
<feature type="region of interest" description="Disordered" evidence="1">
    <location>
        <begin position="1"/>
        <end position="21"/>
    </location>
</feature>
<evidence type="ECO:0000256" key="1">
    <source>
        <dbReference type="SAM" id="MobiDB-lite"/>
    </source>
</evidence>
<name>A0A543NNK9_9ACTN</name>
<comment type="caution">
    <text evidence="2">The sequence shown here is derived from an EMBL/GenBank/DDBJ whole genome shotgun (WGS) entry which is preliminary data.</text>
</comment>